<gene>
    <name evidence="1" type="ORF">TR112423</name>
</gene>
<evidence type="ECO:0000313" key="1">
    <source>
        <dbReference type="EMBL" id="JAP57556.1"/>
    </source>
</evidence>
<proteinExistence type="predicted"/>
<dbReference type="EMBL" id="GEEE01017953">
    <property type="protein sequence ID" value="JAP45272.1"/>
    <property type="molecule type" value="Transcribed_RNA"/>
</dbReference>
<organism evidence="1">
    <name type="scientific">Schistocephalus solidus</name>
    <name type="common">Tapeworm</name>
    <dbReference type="NCBI Taxonomy" id="70667"/>
    <lineage>
        <taxon>Eukaryota</taxon>
        <taxon>Metazoa</taxon>
        <taxon>Spiralia</taxon>
        <taxon>Lophotrochozoa</taxon>
        <taxon>Platyhelminthes</taxon>
        <taxon>Cestoda</taxon>
        <taxon>Eucestoda</taxon>
        <taxon>Diphyllobothriidea</taxon>
        <taxon>Diphyllobothriidae</taxon>
        <taxon>Schistocephalus</taxon>
    </lineage>
</organism>
<dbReference type="EMBL" id="GEEE01010441">
    <property type="protein sequence ID" value="JAP52784.1"/>
    <property type="molecule type" value="Transcribed_RNA"/>
</dbReference>
<name>A0A0X3QDL3_SCHSO</name>
<protein>
    <submittedName>
        <fullName evidence="1">Uncharacterized protein</fullName>
    </submittedName>
</protein>
<sequence length="187" mass="22082">MKQALPTDQFMGITIIYEDVNGYHYVSSVFFYFHGYLYTVKFYRSAVQKTDTMEKNSRMCHRVKIRFLRARPAGKPAWLVTIVESRASLDRLIVPTEKAFEITSIRPLSWYFSHATFFLFIKSGTGISTTDIRNEPISMHVQSPLWTRTYVYHLLTFCCFRSSVFYRRFSSERVCMSLPERIHFCSK</sequence>
<dbReference type="AlphaFoldDB" id="A0A0X3QDL3"/>
<dbReference type="EMBL" id="GEEE01005669">
    <property type="protein sequence ID" value="JAP57556.1"/>
    <property type="molecule type" value="Transcribed_RNA"/>
</dbReference>
<reference evidence="1" key="1">
    <citation type="submission" date="2016-01" db="EMBL/GenBank/DDBJ databases">
        <title>Reference transcriptome for the parasite Schistocephalus solidus: insights into the molecular evolution of parasitism.</title>
        <authorList>
            <person name="Hebert F.O."/>
            <person name="Grambauer S."/>
            <person name="Barber I."/>
            <person name="Landry C.R."/>
            <person name="Aubin-Horth N."/>
        </authorList>
    </citation>
    <scope>NUCLEOTIDE SEQUENCE</scope>
</reference>
<accession>A0A0X3QDL3</accession>